<organism evidence="1">
    <name type="scientific">Picea sitchensis</name>
    <name type="common">Sitka spruce</name>
    <name type="synonym">Pinus sitchensis</name>
    <dbReference type="NCBI Taxonomy" id="3332"/>
    <lineage>
        <taxon>Eukaryota</taxon>
        <taxon>Viridiplantae</taxon>
        <taxon>Streptophyta</taxon>
        <taxon>Embryophyta</taxon>
        <taxon>Tracheophyta</taxon>
        <taxon>Spermatophyta</taxon>
        <taxon>Pinopsida</taxon>
        <taxon>Pinidae</taxon>
        <taxon>Conifers I</taxon>
        <taxon>Pinales</taxon>
        <taxon>Pinaceae</taxon>
        <taxon>Picea</taxon>
    </lineage>
</organism>
<name>A9NQA2_PICSI</name>
<reference evidence="1" key="2">
    <citation type="journal article" date="2008" name="BMC Genomics">
        <title>A conifer genomics resource of 200,000 spruce (Picea spp.) ESTs and 6,464 high-quality, sequence-finished full-length cDNAs for Sitka spruce (Picea sitchensis).</title>
        <authorList>
            <person name="Ralph S.G."/>
            <person name="Chun H.J."/>
            <person name="Kolosova N."/>
            <person name="Cooper D."/>
            <person name="Oddy C."/>
            <person name="Ritland C.E."/>
            <person name="Kirkpatrick R."/>
            <person name="Moore R."/>
            <person name="Barber S."/>
            <person name="Holt R.A."/>
            <person name="Jones S.J."/>
            <person name="Marra M.A."/>
            <person name="Douglas C.J."/>
            <person name="Ritland K."/>
            <person name="Bohlmann J."/>
        </authorList>
    </citation>
    <scope>NUCLEOTIDE SEQUENCE</scope>
    <source>
        <tissue evidence="1">Green portion of the leader tissue</tissue>
    </source>
</reference>
<dbReference type="OMA" id="GQNEVMG"/>
<evidence type="ECO:0000313" key="1">
    <source>
        <dbReference type="EMBL" id="ABK22813.1"/>
    </source>
</evidence>
<dbReference type="EMBL" id="EF677059">
    <property type="protein sequence ID" value="ABR16913.1"/>
    <property type="molecule type" value="mRNA"/>
</dbReference>
<accession>A9NQA2</accession>
<dbReference type="Pfam" id="PF05056">
    <property type="entry name" value="DUF674"/>
    <property type="match status" value="1"/>
</dbReference>
<evidence type="ECO:0008006" key="3">
    <source>
        <dbReference type="Google" id="ProtNLM"/>
    </source>
</evidence>
<evidence type="ECO:0000313" key="2">
    <source>
        <dbReference type="EMBL" id="ABR16913.1"/>
    </source>
</evidence>
<proteinExistence type="evidence at transcript level"/>
<dbReference type="PANTHER" id="PTHR33103">
    <property type="entry name" value="OS01G0153900 PROTEIN"/>
    <property type="match status" value="1"/>
</dbReference>
<dbReference type="PANTHER" id="PTHR33103:SF19">
    <property type="entry name" value="OS09G0544700 PROTEIN"/>
    <property type="match status" value="1"/>
</dbReference>
<reference evidence="2" key="1">
    <citation type="submission" date="2007-06" db="EMBL/GenBank/DDBJ databases">
        <title>Full length cDNA sequences from Sitka Spruce (Picea sitchensis).</title>
        <authorList>
            <person name="Ralph S.G."/>
            <person name="Chun H.E."/>
            <person name="Liao N."/>
            <person name="Ali J."/>
            <person name="Reid K."/>
            <person name="Kolosova N."/>
            <person name="Cooper N."/>
            <person name="Cullis C."/>
            <person name="Jancsik S."/>
            <person name="Moore R."/>
            <person name="Mayo M."/>
            <person name="Wagner S."/>
            <person name="Holt R.A."/>
            <person name="Jones S.J.M."/>
            <person name="Marra M.A."/>
            <person name="Ritland C.E."/>
            <person name="Ritland K."/>
            <person name="Bohlmann J."/>
        </authorList>
    </citation>
    <scope>NUCLEOTIDE SEQUENCE</scope>
    <source>
        <tissue evidence="2">Green portion of the leader tissue</tissue>
    </source>
</reference>
<sequence>MAAPQFESTPKPKAANSMTIKLMVNKRSRKILYAEAGKDFVDLLFSFLVLPTGAIAKQALVSKVTKKEEDQTKVPCITNLYKSVESLSALLMKADKAVLLNPKVVSTTYTNDILCIQSPPPPAAPPRYYVCNNASSTYYISSGFYSTGSTTHNLSTQSGSSTCSCGSLVNREVKLVEKAPVPVLPKGYVKKTANFVITDDLSVIPVNSTATIVQLWNKLDVKEPTELEERNVTVGQNEVMGLLKAAMVSHTALNDVFRAQPEYSSPLDMETTGISVQELLIKLLTEGQKNRSSSKVAD</sequence>
<protein>
    <recommendedName>
        <fullName evidence="3">DUF674 domain-containing protein</fullName>
    </recommendedName>
</protein>
<dbReference type="AlphaFoldDB" id="A9NQA2"/>
<dbReference type="EMBL" id="EF083466">
    <property type="protein sequence ID" value="ABK22813.1"/>
    <property type="molecule type" value="mRNA"/>
</dbReference>
<dbReference type="InterPro" id="IPR007750">
    <property type="entry name" value="DUF674"/>
</dbReference>